<proteinExistence type="predicted"/>
<dbReference type="CDD" id="cd00037">
    <property type="entry name" value="CLECT"/>
    <property type="match status" value="1"/>
</dbReference>
<dbReference type="InterPro" id="IPR050828">
    <property type="entry name" value="C-type_lectin/matrix_domain"/>
</dbReference>
<dbReference type="Gene3D" id="3.10.100.10">
    <property type="entry name" value="Mannose-Binding Protein A, subunit A"/>
    <property type="match status" value="1"/>
</dbReference>
<dbReference type="SUPFAM" id="SSF56436">
    <property type="entry name" value="C-type lectin-like"/>
    <property type="match status" value="1"/>
</dbReference>
<dbReference type="OrthoDB" id="7357196at2759"/>
<dbReference type="SMART" id="SM00034">
    <property type="entry name" value="CLECT"/>
    <property type="match status" value="1"/>
</dbReference>
<dbReference type="InterPro" id="IPR016186">
    <property type="entry name" value="C-type_lectin-like/link_sf"/>
</dbReference>
<organism evidence="2 3">
    <name type="scientific">Mytilus galloprovincialis</name>
    <name type="common">Mediterranean mussel</name>
    <dbReference type="NCBI Taxonomy" id="29158"/>
    <lineage>
        <taxon>Eukaryota</taxon>
        <taxon>Metazoa</taxon>
        <taxon>Spiralia</taxon>
        <taxon>Lophotrochozoa</taxon>
        <taxon>Mollusca</taxon>
        <taxon>Bivalvia</taxon>
        <taxon>Autobranchia</taxon>
        <taxon>Pteriomorphia</taxon>
        <taxon>Mytilida</taxon>
        <taxon>Mytiloidea</taxon>
        <taxon>Mytilidae</taxon>
        <taxon>Mytilinae</taxon>
        <taxon>Mytilus</taxon>
    </lineage>
</organism>
<sequence length="161" mass="18487">MATIAMLISHREMFNASFTHLDSFGMTRECKHDGYIYHTKANACLRLIESTGITWMNARTVCLENGGDLASIKTVEKMDYMLDFIRETDQVWIGLRQRQWMTGDIFMNVYNISVSLNNIDTAYTQESDASCGLLKSTSKLRDRSCNLREEKYFVCEIVLPA</sequence>
<keyword evidence="3" id="KW-1185">Reference proteome</keyword>
<name>A0A8B6CNS2_MYTGA</name>
<dbReference type="PANTHER" id="PTHR45710:SF26">
    <property type="entry name" value="RH26557P"/>
    <property type="match status" value="1"/>
</dbReference>
<reference evidence="2" key="1">
    <citation type="submission" date="2018-11" db="EMBL/GenBank/DDBJ databases">
        <authorList>
            <person name="Alioto T."/>
            <person name="Alioto T."/>
        </authorList>
    </citation>
    <scope>NUCLEOTIDE SEQUENCE</scope>
</reference>
<accession>A0A8B6CNS2</accession>
<dbReference type="EMBL" id="UYJE01002029">
    <property type="protein sequence ID" value="VDI07274.1"/>
    <property type="molecule type" value="Genomic_DNA"/>
</dbReference>
<dbReference type="Pfam" id="PF00059">
    <property type="entry name" value="Lectin_C"/>
    <property type="match status" value="1"/>
</dbReference>
<dbReference type="Proteomes" id="UP000596742">
    <property type="component" value="Unassembled WGS sequence"/>
</dbReference>
<protein>
    <recommendedName>
        <fullName evidence="1">C-type lectin domain-containing protein</fullName>
    </recommendedName>
</protein>
<dbReference type="PANTHER" id="PTHR45710">
    <property type="entry name" value="C-TYPE LECTIN DOMAIN-CONTAINING PROTEIN 180"/>
    <property type="match status" value="1"/>
</dbReference>
<feature type="domain" description="C-type lectin" evidence="1">
    <location>
        <begin position="40"/>
        <end position="146"/>
    </location>
</feature>
<dbReference type="AlphaFoldDB" id="A0A8B6CNS2"/>
<dbReference type="InterPro" id="IPR016187">
    <property type="entry name" value="CTDL_fold"/>
</dbReference>
<dbReference type="InterPro" id="IPR001304">
    <property type="entry name" value="C-type_lectin-like"/>
</dbReference>
<dbReference type="PROSITE" id="PS50041">
    <property type="entry name" value="C_TYPE_LECTIN_2"/>
    <property type="match status" value="1"/>
</dbReference>
<evidence type="ECO:0000313" key="2">
    <source>
        <dbReference type="EMBL" id="VDI07274.1"/>
    </source>
</evidence>
<evidence type="ECO:0000259" key="1">
    <source>
        <dbReference type="PROSITE" id="PS50041"/>
    </source>
</evidence>
<gene>
    <name evidence="2" type="ORF">MGAL_10B055900</name>
</gene>
<evidence type="ECO:0000313" key="3">
    <source>
        <dbReference type="Proteomes" id="UP000596742"/>
    </source>
</evidence>
<comment type="caution">
    <text evidence="2">The sequence shown here is derived from an EMBL/GenBank/DDBJ whole genome shotgun (WGS) entry which is preliminary data.</text>
</comment>